<dbReference type="OrthoDB" id="9812340at2"/>
<dbReference type="Pfam" id="PF14122">
    <property type="entry name" value="YokU"/>
    <property type="match status" value="1"/>
</dbReference>
<keyword evidence="2" id="KW-1185">Reference proteome</keyword>
<dbReference type="eggNOG" id="ENOG5033EVG">
    <property type="taxonomic scope" value="Bacteria"/>
</dbReference>
<evidence type="ECO:0000313" key="1">
    <source>
        <dbReference type="EMBL" id="AIS52816.1"/>
    </source>
</evidence>
<dbReference type="InterPro" id="IPR022453">
    <property type="entry name" value="Znf_MqsA-type"/>
</dbReference>
<organism evidence="1 2">
    <name type="scientific">Thermoanaerobacter kivui</name>
    <name type="common">Acetogenium kivui</name>
    <dbReference type="NCBI Taxonomy" id="2325"/>
    <lineage>
        <taxon>Bacteria</taxon>
        <taxon>Bacillati</taxon>
        <taxon>Bacillota</taxon>
        <taxon>Clostridia</taxon>
        <taxon>Thermoanaerobacterales</taxon>
        <taxon>Thermoanaerobacteraceae</taxon>
        <taxon>Thermoanaerobacter</taxon>
    </lineage>
</organism>
<dbReference type="AlphaFoldDB" id="A0A097ASL5"/>
<accession>A0A097ASL5</accession>
<sequence>MDKCFCGGKIEIQNVEYKLVRGKRTIIIKDVPAYVCQECGAAYYDTDVLDEAFKNKDKYEYISTK</sequence>
<dbReference type="Proteomes" id="UP000029669">
    <property type="component" value="Chromosome"/>
</dbReference>
<dbReference type="NCBIfam" id="TIGR03831">
    <property type="entry name" value="YgiT_finger"/>
    <property type="match status" value="1"/>
</dbReference>
<evidence type="ECO:0000313" key="2">
    <source>
        <dbReference type="Proteomes" id="UP000029669"/>
    </source>
</evidence>
<gene>
    <name evidence="1" type="ORF">TKV_c16620</name>
</gene>
<dbReference type="HOGENOM" id="CLU_174612_6_0_9"/>
<reference evidence="2" key="1">
    <citation type="journal article" date="2015" name="Genome Announc.">
        <title>Whole-Genome Sequences of 80 Environmental and Clinical Isolates of Burkholderia pseudomallei.</title>
        <authorList>
            <person name="Johnson S.L."/>
            <person name="Baker A.L."/>
            <person name="Chain P.S."/>
            <person name="Currie B.J."/>
            <person name="Daligault H.E."/>
            <person name="Davenport K.W."/>
            <person name="Davis C.B."/>
            <person name="Inglis T.J."/>
            <person name="Kaestli M."/>
            <person name="Koren S."/>
            <person name="Mayo M."/>
            <person name="Merritt A.J."/>
            <person name="Price E.P."/>
            <person name="Sarovich D.S."/>
            <person name="Warner J."/>
            <person name="Rosovitz M.J."/>
        </authorList>
    </citation>
    <scope>NUCLEOTIDE SEQUENCE [LARGE SCALE GENOMIC DNA]</scope>
    <source>
        <strain evidence="2">DSM 2030</strain>
    </source>
</reference>
<dbReference type="Gene3D" id="3.10.20.860">
    <property type="match status" value="1"/>
</dbReference>
<dbReference type="RefSeq" id="WP_049685504.1">
    <property type="nucleotide sequence ID" value="NZ_CP009170.1"/>
</dbReference>
<name>A0A097ASL5_THEKI</name>
<proteinExistence type="predicted"/>
<dbReference type="KEGG" id="tki:TKV_c16620"/>
<dbReference type="InterPro" id="IPR022451">
    <property type="entry name" value="CHP03829_YokU"/>
</dbReference>
<protein>
    <submittedName>
        <fullName evidence="1">YgiT-type zinc finger domain-containing protein</fullName>
    </submittedName>
</protein>
<dbReference type="EMBL" id="CP009170">
    <property type="protein sequence ID" value="AIS52816.1"/>
    <property type="molecule type" value="Genomic_DNA"/>
</dbReference>